<dbReference type="InterPro" id="IPR000905">
    <property type="entry name" value="Gcp-like_dom"/>
</dbReference>
<dbReference type="PANTHER" id="PTHR11735">
    <property type="entry name" value="TRNA N6-ADENOSINE THREONYLCARBAMOYLTRANSFERASE"/>
    <property type="match status" value="1"/>
</dbReference>
<dbReference type="InterPro" id="IPR043129">
    <property type="entry name" value="ATPase_NBD"/>
</dbReference>
<evidence type="ECO:0000256" key="3">
    <source>
        <dbReference type="ARBA" id="ARBA00032446"/>
    </source>
</evidence>
<evidence type="ECO:0000256" key="2">
    <source>
        <dbReference type="ARBA" id="ARBA00019012"/>
    </source>
</evidence>
<dbReference type="OrthoDB" id="9809995at2"/>
<dbReference type="Pfam" id="PF00814">
    <property type="entry name" value="TsaD"/>
    <property type="match status" value="1"/>
</dbReference>
<evidence type="ECO:0000256" key="1">
    <source>
        <dbReference type="ARBA" id="ARBA00010493"/>
    </source>
</evidence>
<evidence type="ECO:0000259" key="4">
    <source>
        <dbReference type="Pfam" id="PF00814"/>
    </source>
</evidence>
<dbReference type="SUPFAM" id="SSF53067">
    <property type="entry name" value="Actin-like ATPase domain"/>
    <property type="match status" value="2"/>
</dbReference>
<dbReference type="RefSeq" id="WP_007019124.1">
    <property type="nucleotide sequence ID" value="NZ_CH724120.1"/>
</dbReference>
<dbReference type="GO" id="GO:0002949">
    <property type="term" value="P:tRNA threonylcarbamoyladenosine modification"/>
    <property type="evidence" value="ECO:0007669"/>
    <property type="project" value="InterPro"/>
</dbReference>
<proteinExistence type="inferred from homology"/>
<dbReference type="NCBIfam" id="TIGR03725">
    <property type="entry name" value="T6A_YeaZ"/>
    <property type="match status" value="1"/>
</dbReference>
<sequence>MAIILAIEAASDFCSIALDDGTDCFQEVLPAARSHSKLLYPMLNRLLKEAGYSPKQLDAIAFAKGPGSFTGLRIAAATAQGIGFANDIPLLPVSTLQAMAQQVHSSTNAETSITLMDARMNEFYGGEYALKDGLMSPLMDDFIASLKTTPEQLNMQPADRLCCAQDLLSELDPAWSNIALEAQHLNLEAKYLLPKAKAMFANHEGCQPEDIELVYLREQDHWKTIKQQKELKQ</sequence>
<dbReference type="GO" id="GO:0005829">
    <property type="term" value="C:cytosol"/>
    <property type="evidence" value="ECO:0007669"/>
    <property type="project" value="TreeGrafter"/>
</dbReference>
<organism evidence="5 6">
    <name type="scientific">Bermanella marisrubri</name>
    <dbReference type="NCBI Taxonomy" id="207949"/>
    <lineage>
        <taxon>Bacteria</taxon>
        <taxon>Pseudomonadati</taxon>
        <taxon>Pseudomonadota</taxon>
        <taxon>Gammaproteobacteria</taxon>
        <taxon>Oceanospirillales</taxon>
        <taxon>Oceanospirillaceae</taxon>
        <taxon>Bermanella</taxon>
    </lineage>
</organism>
<feature type="domain" description="Gcp-like" evidence="4">
    <location>
        <begin position="31"/>
        <end position="139"/>
    </location>
</feature>
<keyword evidence="6" id="KW-1185">Reference proteome</keyword>
<dbReference type="HOGENOM" id="CLU_064886_2_0_6"/>
<evidence type="ECO:0000313" key="5">
    <source>
        <dbReference type="EMBL" id="EAT10748.1"/>
    </source>
</evidence>
<dbReference type="CDD" id="cd24032">
    <property type="entry name" value="ASKHA_NBD_TsaB"/>
    <property type="match status" value="1"/>
</dbReference>
<comment type="similarity">
    <text evidence="1">Belongs to the KAE1 / TsaD family. TsaB subfamily.</text>
</comment>
<name>Q1MXN6_9GAMM</name>
<accession>Q1MXN6</accession>
<reference evidence="5 6" key="1">
    <citation type="submission" date="2006-03" db="EMBL/GenBank/DDBJ databases">
        <authorList>
            <person name="Pinhassi J."/>
            <person name="Pedros-Alio C."/>
            <person name="Ferriera S."/>
            <person name="Johnson J."/>
            <person name="Kravitz S."/>
            <person name="Halpern A."/>
            <person name="Remington K."/>
            <person name="Beeson K."/>
            <person name="Tran B."/>
            <person name="Rogers Y.-H."/>
            <person name="Friedman R."/>
            <person name="Venter J.C."/>
        </authorList>
    </citation>
    <scope>NUCLEOTIDE SEQUENCE [LARGE SCALE GENOMIC DNA]</scope>
    <source>
        <strain evidence="5 6">RED65</strain>
    </source>
</reference>
<dbReference type="EMBL" id="AAQH01000036">
    <property type="protein sequence ID" value="EAT10748.1"/>
    <property type="molecule type" value="Genomic_DNA"/>
</dbReference>
<dbReference type="InterPro" id="IPR022496">
    <property type="entry name" value="T6A_TsaB"/>
</dbReference>
<dbReference type="Gene3D" id="3.30.420.40">
    <property type="match status" value="2"/>
</dbReference>
<dbReference type="PANTHER" id="PTHR11735:SF11">
    <property type="entry name" value="TRNA THREONYLCARBAMOYLADENOSINE BIOSYNTHESIS PROTEIN TSAB"/>
    <property type="match status" value="1"/>
</dbReference>
<gene>
    <name evidence="5" type="ORF">RED65_03875</name>
</gene>
<dbReference type="Proteomes" id="UP000004263">
    <property type="component" value="Unassembled WGS sequence"/>
</dbReference>
<protein>
    <recommendedName>
        <fullName evidence="2">tRNA threonylcarbamoyladenosine biosynthesis protein TsaB</fullName>
    </recommendedName>
    <alternativeName>
        <fullName evidence="3">t(6)A37 threonylcarbamoyladenosine biosynthesis protein TsaB</fullName>
    </alternativeName>
</protein>
<evidence type="ECO:0000313" key="6">
    <source>
        <dbReference type="Proteomes" id="UP000004263"/>
    </source>
</evidence>
<dbReference type="STRING" id="207949.RED65_03875"/>
<comment type="caution">
    <text evidence="5">The sequence shown here is derived from an EMBL/GenBank/DDBJ whole genome shotgun (WGS) entry which is preliminary data.</text>
</comment>
<dbReference type="AlphaFoldDB" id="Q1MXN6"/>